<accession>X1HQ72</accession>
<evidence type="ECO:0000313" key="2">
    <source>
        <dbReference type="EMBL" id="GAH72316.1"/>
    </source>
</evidence>
<protein>
    <recommendedName>
        <fullName evidence="3">S1 motif domain-containing protein</fullName>
    </recommendedName>
</protein>
<sequence>HVGAEMKVKVIGIDDQRRIRLSRKAVLQDEGGSGEDSKSGQQKGERERRRDRPARDRRPRSGGSSSR</sequence>
<dbReference type="AlphaFoldDB" id="X1HQ72"/>
<name>X1HQ72_9ZZZZ</name>
<feature type="compositionally biased region" description="Basic and acidic residues" evidence="1">
    <location>
        <begin position="35"/>
        <end position="56"/>
    </location>
</feature>
<feature type="region of interest" description="Disordered" evidence="1">
    <location>
        <begin position="25"/>
        <end position="67"/>
    </location>
</feature>
<dbReference type="EMBL" id="BARU01033865">
    <property type="protein sequence ID" value="GAH72316.1"/>
    <property type="molecule type" value="Genomic_DNA"/>
</dbReference>
<feature type="non-terminal residue" evidence="2">
    <location>
        <position position="1"/>
    </location>
</feature>
<proteinExistence type="predicted"/>
<organism evidence="2">
    <name type="scientific">marine sediment metagenome</name>
    <dbReference type="NCBI Taxonomy" id="412755"/>
    <lineage>
        <taxon>unclassified sequences</taxon>
        <taxon>metagenomes</taxon>
        <taxon>ecological metagenomes</taxon>
    </lineage>
</organism>
<evidence type="ECO:0000256" key="1">
    <source>
        <dbReference type="SAM" id="MobiDB-lite"/>
    </source>
</evidence>
<comment type="caution">
    <text evidence="2">The sequence shown here is derived from an EMBL/GenBank/DDBJ whole genome shotgun (WGS) entry which is preliminary data.</text>
</comment>
<evidence type="ECO:0008006" key="3">
    <source>
        <dbReference type="Google" id="ProtNLM"/>
    </source>
</evidence>
<gene>
    <name evidence="2" type="ORF">S03H2_53220</name>
</gene>
<reference evidence="2" key="1">
    <citation type="journal article" date="2014" name="Front. Microbiol.">
        <title>High frequency of phylogenetically diverse reductive dehalogenase-homologous genes in deep subseafloor sedimentary metagenomes.</title>
        <authorList>
            <person name="Kawai M."/>
            <person name="Futagami T."/>
            <person name="Toyoda A."/>
            <person name="Takaki Y."/>
            <person name="Nishi S."/>
            <person name="Hori S."/>
            <person name="Arai W."/>
            <person name="Tsubouchi T."/>
            <person name="Morono Y."/>
            <person name="Uchiyama I."/>
            <person name="Ito T."/>
            <person name="Fujiyama A."/>
            <person name="Inagaki F."/>
            <person name="Takami H."/>
        </authorList>
    </citation>
    <scope>NUCLEOTIDE SEQUENCE</scope>
    <source>
        <strain evidence="2">Expedition CK06-06</strain>
    </source>
</reference>